<feature type="non-terminal residue" evidence="3">
    <location>
        <position position="172"/>
    </location>
</feature>
<protein>
    <recommendedName>
        <fullName evidence="4">C3H1-type domain-containing protein</fullName>
    </recommendedName>
</protein>
<feature type="coiled-coil region" evidence="1">
    <location>
        <begin position="78"/>
        <end position="105"/>
    </location>
</feature>
<reference evidence="3" key="1">
    <citation type="submission" date="2021-01" db="EMBL/GenBank/DDBJ databases">
        <authorList>
            <person name="Corre E."/>
            <person name="Pelletier E."/>
            <person name="Niang G."/>
            <person name="Scheremetjew M."/>
            <person name="Finn R."/>
            <person name="Kale V."/>
            <person name="Holt S."/>
            <person name="Cochrane G."/>
            <person name="Meng A."/>
            <person name="Brown T."/>
            <person name="Cohen L."/>
        </authorList>
    </citation>
    <scope>NUCLEOTIDE SEQUENCE</scope>
    <source>
        <strain evidence="3">CCMP1594</strain>
    </source>
</reference>
<dbReference type="AlphaFoldDB" id="A0A7S4LMU1"/>
<feature type="region of interest" description="Disordered" evidence="2">
    <location>
        <begin position="1"/>
        <end position="27"/>
    </location>
</feature>
<proteinExistence type="predicted"/>
<evidence type="ECO:0000313" key="3">
    <source>
        <dbReference type="EMBL" id="CAE0839895.1"/>
    </source>
</evidence>
<keyword evidence="1" id="KW-0175">Coiled coil</keyword>
<feature type="compositionally biased region" description="Basic and acidic residues" evidence="2">
    <location>
        <begin position="1"/>
        <end position="12"/>
    </location>
</feature>
<sequence>MSSDDSGKRAREDEEEGEQMASKRRSQCWWSEAKSELYNLWELLQTMNDHKTDIPEGMYQAANLSEAKCRSTDPLKVKKCVEKRIAEVSKKLAETQREIQAAGSNPVAAEYREFPAYVCIGFLQGECPLTDSECGLEHLYPCGKYLPTRLRGPRPQAVPKREAWRMNGAGWE</sequence>
<evidence type="ECO:0008006" key="4">
    <source>
        <dbReference type="Google" id="ProtNLM"/>
    </source>
</evidence>
<evidence type="ECO:0000256" key="2">
    <source>
        <dbReference type="SAM" id="MobiDB-lite"/>
    </source>
</evidence>
<gene>
    <name evidence="3" type="ORF">EGYM00163_LOCUS51120</name>
</gene>
<name>A0A7S4LMU1_9EUGL</name>
<accession>A0A7S4LMU1</accession>
<evidence type="ECO:0000256" key="1">
    <source>
        <dbReference type="SAM" id="Coils"/>
    </source>
</evidence>
<dbReference type="EMBL" id="HBJA01148788">
    <property type="protein sequence ID" value="CAE0839895.1"/>
    <property type="molecule type" value="Transcribed_RNA"/>
</dbReference>
<organism evidence="3">
    <name type="scientific">Eutreptiella gymnastica</name>
    <dbReference type="NCBI Taxonomy" id="73025"/>
    <lineage>
        <taxon>Eukaryota</taxon>
        <taxon>Discoba</taxon>
        <taxon>Euglenozoa</taxon>
        <taxon>Euglenida</taxon>
        <taxon>Spirocuta</taxon>
        <taxon>Euglenophyceae</taxon>
        <taxon>Eutreptiales</taxon>
        <taxon>Eutreptiaceae</taxon>
        <taxon>Eutreptiella</taxon>
    </lineage>
</organism>